<feature type="transmembrane region" description="Helical" evidence="8">
    <location>
        <begin position="339"/>
        <end position="356"/>
    </location>
</feature>
<dbReference type="Proteomes" id="UP000595618">
    <property type="component" value="Chromosome"/>
</dbReference>
<dbReference type="EMBL" id="CP066690">
    <property type="protein sequence ID" value="QQG45483.1"/>
    <property type="molecule type" value="Genomic_DNA"/>
</dbReference>
<feature type="domain" description="Glycosyltransferase RgtA/B/C/D-like" evidence="9">
    <location>
        <begin position="65"/>
        <end position="167"/>
    </location>
</feature>
<name>A0A7T5USA7_9BACT</name>
<evidence type="ECO:0000256" key="8">
    <source>
        <dbReference type="SAM" id="Phobius"/>
    </source>
</evidence>
<dbReference type="AlphaFoldDB" id="A0A7T5USA7"/>
<dbReference type="GO" id="GO:0016763">
    <property type="term" value="F:pentosyltransferase activity"/>
    <property type="evidence" value="ECO:0007669"/>
    <property type="project" value="TreeGrafter"/>
</dbReference>
<evidence type="ECO:0000313" key="11">
    <source>
        <dbReference type="Proteomes" id="UP000595618"/>
    </source>
</evidence>
<keyword evidence="6 8" id="KW-1133">Transmembrane helix</keyword>
<feature type="transmembrane region" description="Helical" evidence="8">
    <location>
        <begin position="211"/>
        <end position="237"/>
    </location>
</feature>
<evidence type="ECO:0000256" key="1">
    <source>
        <dbReference type="ARBA" id="ARBA00004651"/>
    </source>
</evidence>
<dbReference type="InterPro" id="IPR038731">
    <property type="entry name" value="RgtA/B/C-like"/>
</dbReference>
<keyword evidence="2" id="KW-1003">Cell membrane</keyword>
<evidence type="ECO:0000256" key="5">
    <source>
        <dbReference type="ARBA" id="ARBA00022692"/>
    </source>
</evidence>
<evidence type="ECO:0000313" key="10">
    <source>
        <dbReference type="EMBL" id="QQG45483.1"/>
    </source>
</evidence>
<evidence type="ECO:0000259" key="9">
    <source>
        <dbReference type="Pfam" id="PF13231"/>
    </source>
</evidence>
<sequence length="523" mass="59784">MSTTTWGQKSILLALITFSLFFHLWQLGTLPLYDYDEAQYAIVVKDTIRGGDFWSLKRFGEDWIDKPPLLFWLTAGSVKVLGENEFAMRLPSALFGVAAVYGVYLLTRTLTNNFTVAVLSGFILLFSGIFPAAARQLRLDVPLSAAMIFGLWGFIRGWKNKNWYLLSAPQKTTGLPVDECGFLGRDSAPAGKPSGLTVKNGYHGLARWAPFWFFLGIGVMLRSFPALLLVPVILIFSAVYKEWRWLRDWYFWLGTIIFLIIILPWHLRESIKFGKDFWDVYLVRHVFERVAAPILGGSVTTRSYLKQLLLLNEPWFLAAIGGGLWIFWRRLGQLPERRLALASLFSALFIFITFAISRTKLIFYLIPLFPFEGMLVSSLGGVWYRSIRQSITGRYAVVAVFAALLLLGALSTYYQLFISNVPYSYPYAKEEKEIGLFIKKNDQGHALYSFDWSSFDTIYYYSGRKYIERVERESLKMGFRPPYFLIMPRPYLKNTAQPGLTIPFSGQYLVLLEAQADNSGVDK</sequence>
<feature type="transmembrane region" description="Helical" evidence="8">
    <location>
        <begin position="113"/>
        <end position="134"/>
    </location>
</feature>
<evidence type="ECO:0000256" key="2">
    <source>
        <dbReference type="ARBA" id="ARBA00022475"/>
    </source>
</evidence>
<feature type="transmembrane region" description="Helical" evidence="8">
    <location>
        <begin position="395"/>
        <end position="414"/>
    </location>
</feature>
<keyword evidence="4 10" id="KW-0808">Transferase</keyword>
<comment type="subcellular location">
    <subcellularLocation>
        <location evidence="1">Cell membrane</location>
        <topology evidence="1">Multi-pass membrane protein</topology>
    </subcellularLocation>
</comment>
<feature type="transmembrane region" description="Helical" evidence="8">
    <location>
        <begin position="362"/>
        <end position="383"/>
    </location>
</feature>
<dbReference type="GO" id="GO:0009103">
    <property type="term" value="P:lipopolysaccharide biosynthetic process"/>
    <property type="evidence" value="ECO:0007669"/>
    <property type="project" value="UniProtKB-ARBA"/>
</dbReference>
<organism evidence="10 11">
    <name type="scientific">Candidatus Sungiibacteriota bacterium</name>
    <dbReference type="NCBI Taxonomy" id="2750080"/>
    <lineage>
        <taxon>Bacteria</taxon>
        <taxon>Candidatus Sungiibacteriota</taxon>
    </lineage>
</organism>
<evidence type="ECO:0000256" key="3">
    <source>
        <dbReference type="ARBA" id="ARBA00022676"/>
    </source>
</evidence>
<protein>
    <submittedName>
        <fullName evidence="10">Glycosyltransferase family 39 protein</fullName>
    </submittedName>
</protein>
<evidence type="ECO:0000256" key="7">
    <source>
        <dbReference type="ARBA" id="ARBA00023136"/>
    </source>
</evidence>
<gene>
    <name evidence="10" type="ORF">HYW89_00900</name>
</gene>
<evidence type="ECO:0000256" key="6">
    <source>
        <dbReference type="ARBA" id="ARBA00022989"/>
    </source>
</evidence>
<keyword evidence="5 8" id="KW-0812">Transmembrane</keyword>
<evidence type="ECO:0000256" key="4">
    <source>
        <dbReference type="ARBA" id="ARBA00022679"/>
    </source>
</evidence>
<feature type="transmembrane region" description="Helical" evidence="8">
    <location>
        <begin position="86"/>
        <end position="107"/>
    </location>
</feature>
<proteinExistence type="predicted"/>
<keyword evidence="7 8" id="KW-0472">Membrane</keyword>
<dbReference type="Pfam" id="PF13231">
    <property type="entry name" value="PMT_2"/>
    <property type="match status" value="1"/>
</dbReference>
<dbReference type="PANTHER" id="PTHR33908">
    <property type="entry name" value="MANNOSYLTRANSFERASE YKCB-RELATED"/>
    <property type="match status" value="1"/>
</dbReference>
<keyword evidence="3" id="KW-0328">Glycosyltransferase</keyword>
<accession>A0A7T5USA7</accession>
<dbReference type="GO" id="GO:0005886">
    <property type="term" value="C:plasma membrane"/>
    <property type="evidence" value="ECO:0007669"/>
    <property type="project" value="UniProtKB-SubCell"/>
</dbReference>
<reference evidence="10 11" key="1">
    <citation type="submission" date="2020-07" db="EMBL/GenBank/DDBJ databases">
        <title>Huge and variable diversity of episymbiotic CPR bacteria and DPANN archaea in groundwater ecosystems.</title>
        <authorList>
            <person name="He C.Y."/>
            <person name="Keren R."/>
            <person name="Whittaker M."/>
            <person name="Farag I.F."/>
            <person name="Doudna J."/>
            <person name="Cate J.H.D."/>
            <person name="Banfield J.F."/>
        </authorList>
    </citation>
    <scope>NUCLEOTIDE SEQUENCE [LARGE SCALE GENOMIC DNA]</scope>
    <source>
        <strain evidence="10">NC_groundwater_541_Ag_S-0.1um_46_50</strain>
    </source>
</reference>
<feature type="transmembrane region" description="Helical" evidence="8">
    <location>
        <begin position="6"/>
        <end position="25"/>
    </location>
</feature>
<feature type="transmembrane region" description="Helical" evidence="8">
    <location>
        <begin position="249"/>
        <end position="267"/>
    </location>
</feature>
<dbReference type="InterPro" id="IPR050297">
    <property type="entry name" value="LipidA_mod_glycosyltrf_83"/>
</dbReference>
<feature type="transmembrane region" description="Helical" evidence="8">
    <location>
        <begin position="308"/>
        <end position="327"/>
    </location>
</feature>
<dbReference type="PANTHER" id="PTHR33908:SF3">
    <property type="entry name" value="UNDECAPRENYL PHOSPHATE-ALPHA-4-AMINO-4-DEOXY-L-ARABINOSE ARABINOSYL TRANSFERASE"/>
    <property type="match status" value="1"/>
</dbReference>